<evidence type="ECO:0000256" key="1">
    <source>
        <dbReference type="SAM" id="Phobius"/>
    </source>
</evidence>
<comment type="caution">
    <text evidence="2">The sequence shown here is derived from an EMBL/GenBank/DDBJ whole genome shotgun (WGS) entry which is preliminary data.</text>
</comment>
<keyword evidence="1" id="KW-0812">Transmembrane</keyword>
<keyword evidence="1" id="KW-0472">Membrane</keyword>
<organism evidence="2 3">
    <name type="scientific">Microbacterium arthrosphaerae</name>
    <dbReference type="NCBI Taxonomy" id="792652"/>
    <lineage>
        <taxon>Bacteria</taxon>
        <taxon>Bacillati</taxon>
        <taxon>Actinomycetota</taxon>
        <taxon>Actinomycetes</taxon>
        <taxon>Micrococcales</taxon>
        <taxon>Microbacteriaceae</taxon>
        <taxon>Microbacterium</taxon>
    </lineage>
</organism>
<dbReference type="RefSeq" id="WP_318352578.1">
    <property type="nucleotide sequence ID" value="NZ_JAWQEV010000001.1"/>
</dbReference>
<name>A0ABU4GYI9_9MICO</name>
<feature type="transmembrane region" description="Helical" evidence="1">
    <location>
        <begin position="51"/>
        <end position="77"/>
    </location>
</feature>
<sequence>MSNILYSLGEAMVYEERNIWASLIVSVIGVAVYTALVLAQADGGPLADVDWVPLMLWTIGGTIVVAILVSIVWGILAGMRDPDGVGKSDQRDRDIAHMSTRVGQAFLVIAGLGVIVLCAFQADWFWIANTMFFGFALSSIVGGIASVIAYRRGLV</sequence>
<gene>
    <name evidence="2" type="ORF">R8Z58_04680</name>
</gene>
<keyword evidence="3" id="KW-1185">Reference proteome</keyword>
<feature type="transmembrane region" description="Helical" evidence="1">
    <location>
        <begin position="132"/>
        <end position="150"/>
    </location>
</feature>
<evidence type="ECO:0000313" key="2">
    <source>
        <dbReference type="EMBL" id="MDW4572070.1"/>
    </source>
</evidence>
<protein>
    <recommendedName>
        <fullName evidence="4">DUF2178 domain-containing protein</fullName>
    </recommendedName>
</protein>
<dbReference type="Proteomes" id="UP001283109">
    <property type="component" value="Unassembled WGS sequence"/>
</dbReference>
<feature type="transmembrane region" description="Helical" evidence="1">
    <location>
        <begin position="105"/>
        <end position="126"/>
    </location>
</feature>
<feature type="transmembrane region" description="Helical" evidence="1">
    <location>
        <begin position="20"/>
        <end position="39"/>
    </location>
</feature>
<evidence type="ECO:0000313" key="3">
    <source>
        <dbReference type="Proteomes" id="UP001283109"/>
    </source>
</evidence>
<reference evidence="2 3" key="1">
    <citation type="submission" date="2023-11" db="EMBL/GenBank/DDBJ databases">
        <title>Draft genome sequence of Microbacterium arthrosphaerae JCM 30492.</title>
        <authorList>
            <person name="Zhang G."/>
            <person name="Ding Y."/>
        </authorList>
    </citation>
    <scope>NUCLEOTIDE SEQUENCE [LARGE SCALE GENOMIC DNA]</scope>
    <source>
        <strain evidence="2 3">JCM 30492</strain>
    </source>
</reference>
<accession>A0ABU4GYI9</accession>
<proteinExistence type="predicted"/>
<dbReference type="EMBL" id="JAWQEV010000001">
    <property type="protein sequence ID" value="MDW4572070.1"/>
    <property type="molecule type" value="Genomic_DNA"/>
</dbReference>
<evidence type="ECO:0008006" key="4">
    <source>
        <dbReference type="Google" id="ProtNLM"/>
    </source>
</evidence>
<keyword evidence="1" id="KW-1133">Transmembrane helix</keyword>